<name>H0FDG8_9BURK</name>
<dbReference type="InterPro" id="IPR007213">
    <property type="entry name" value="Ppm1/Ppm2/Tcmp"/>
</dbReference>
<comment type="caution">
    <text evidence="3">The sequence shown here is derived from an EMBL/GenBank/DDBJ whole genome shotgun (WGS) entry which is preliminary data.</text>
</comment>
<organism evidence="3 4">
    <name type="scientific">Achromobacter arsenitoxydans SY8</name>
    <dbReference type="NCBI Taxonomy" id="477184"/>
    <lineage>
        <taxon>Bacteria</taxon>
        <taxon>Pseudomonadati</taxon>
        <taxon>Pseudomonadota</taxon>
        <taxon>Betaproteobacteria</taxon>
        <taxon>Burkholderiales</taxon>
        <taxon>Alcaligenaceae</taxon>
        <taxon>Achromobacter</taxon>
    </lineage>
</organism>
<dbReference type="PATRIC" id="fig|477184.5.peg.4785"/>
<proteinExistence type="predicted"/>
<dbReference type="STRING" id="477184.KYC_24302"/>
<dbReference type="GO" id="GO:0008168">
    <property type="term" value="F:methyltransferase activity"/>
    <property type="evidence" value="ECO:0007669"/>
    <property type="project" value="UniProtKB-KW"/>
</dbReference>
<dbReference type="Proteomes" id="UP000003113">
    <property type="component" value="Unassembled WGS sequence"/>
</dbReference>
<protein>
    <submittedName>
        <fullName evidence="3">Polyketide synthesis O-methyltransferase</fullName>
    </submittedName>
</protein>
<dbReference type="InterPro" id="IPR029063">
    <property type="entry name" value="SAM-dependent_MTases_sf"/>
</dbReference>
<evidence type="ECO:0000313" key="3">
    <source>
        <dbReference type="EMBL" id="EHK63681.1"/>
    </source>
</evidence>
<evidence type="ECO:0000256" key="2">
    <source>
        <dbReference type="ARBA" id="ARBA00022679"/>
    </source>
</evidence>
<dbReference type="Gene3D" id="3.40.50.150">
    <property type="entry name" value="Vaccinia Virus protein VP39"/>
    <property type="match status" value="1"/>
</dbReference>
<dbReference type="InterPro" id="IPR016874">
    <property type="entry name" value="TcmP-like"/>
</dbReference>
<accession>H0FDG8</accession>
<evidence type="ECO:0000256" key="1">
    <source>
        <dbReference type="ARBA" id="ARBA00022603"/>
    </source>
</evidence>
<gene>
    <name evidence="3" type="ORF">KYC_24302</name>
</gene>
<evidence type="ECO:0000313" key="4">
    <source>
        <dbReference type="Proteomes" id="UP000003113"/>
    </source>
</evidence>
<dbReference type="EMBL" id="AGUF01000075">
    <property type="protein sequence ID" value="EHK63681.1"/>
    <property type="molecule type" value="Genomic_DNA"/>
</dbReference>
<keyword evidence="4" id="KW-1185">Reference proteome</keyword>
<keyword evidence="1 3" id="KW-0489">Methyltransferase</keyword>
<dbReference type="Pfam" id="PF04072">
    <property type="entry name" value="LCM"/>
    <property type="match status" value="1"/>
</dbReference>
<dbReference type="PIRSF" id="PIRSF028177">
    <property type="entry name" value="Polyketide_synth_Omtfrase_TcmP"/>
    <property type="match status" value="1"/>
</dbReference>
<dbReference type="PANTHER" id="PTHR43619:SF2">
    <property type="entry name" value="S-ADENOSYL-L-METHIONINE-DEPENDENT METHYLTRANSFERASES SUPERFAMILY PROTEIN"/>
    <property type="match status" value="1"/>
</dbReference>
<dbReference type="SUPFAM" id="SSF53335">
    <property type="entry name" value="S-adenosyl-L-methionine-dependent methyltransferases"/>
    <property type="match status" value="1"/>
</dbReference>
<sequence length="274" mass="31107">MCMEKIALTREKETLLITLYAKARESLLPESILKDRHAAAAVGRINYDFSRLRMRRDEMIGLALRAHTLDGWAREFIAAHPEATVLHLGCGLDTRVQRVDPPPGIDWYEVDYPEVIALRRSLYPARPGCTLVGSPVTDPEWLARIPAGRPTLVVAEGLFLYLAEDALLQLLRTVTAKFPSGEVVFDSYNRLGLTWVAHNRMIRSTGAVTRWSLRSPQALEGQVPGLRLRTERGGYESDDSRQRARYSWPAQAALWLMRRVRPLGGMTQLLRYHY</sequence>
<dbReference type="eggNOG" id="COG3315">
    <property type="taxonomic scope" value="Bacteria"/>
</dbReference>
<dbReference type="GO" id="GO:0032259">
    <property type="term" value="P:methylation"/>
    <property type="evidence" value="ECO:0007669"/>
    <property type="project" value="UniProtKB-KW"/>
</dbReference>
<reference evidence="3 4" key="1">
    <citation type="journal article" date="2012" name="J. Bacteriol.">
        <title>Genome sequence of the highly efficient arsenite-oxidizing bacterium Achromobacter arsenitoxydans SY8.</title>
        <authorList>
            <person name="Li X."/>
            <person name="Hu Y."/>
            <person name="Gong J."/>
            <person name="Lin Y."/>
            <person name="Johnstone L."/>
            <person name="Rensing C."/>
            <person name="Wang G."/>
        </authorList>
    </citation>
    <scope>NUCLEOTIDE SEQUENCE [LARGE SCALE GENOMIC DNA]</scope>
    <source>
        <strain evidence="3 4">SY8</strain>
    </source>
</reference>
<dbReference type="PANTHER" id="PTHR43619">
    <property type="entry name" value="S-ADENOSYL-L-METHIONINE-DEPENDENT METHYLTRANSFERASE YKTD-RELATED"/>
    <property type="match status" value="1"/>
</dbReference>
<keyword evidence="2 3" id="KW-0808">Transferase</keyword>
<dbReference type="AlphaFoldDB" id="H0FDG8"/>